<dbReference type="InterPro" id="IPR004013">
    <property type="entry name" value="PHP_dom"/>
</dbReference>
<evidence type="ECO:0000256" key="21">
    <source>
        <dbReference type="ARBA" id="ARBA00049244"/>
    </source>
</evidence>
<dbReference type="InterPro" id="IPR043519">
    <property type="entry name" value="NT_sf"/>
</dbReference>
<keyword evidence="10" id="KW-0235">DNA replication</keyword>
<dbReference type="GO" id="GO:0006281">
    <property type="term" value="P:DNA repair"/>
    <property type="evidence" value="ECO:0007669"/>
    <property type="project" value="UniProtKB-KW"/>
</dbReference>
<dbReference type="SUPFAM" id="SSF47802">
    <property type="entry name" value="DNA polymerase beta, N-terminal domain-like"/>
    <property type="match status" value="1"/>
</dbReference>
<dbReference type="GO" id="GO:0008270">
    <property type="term" value="F:zinc ion binding"/>
    <property type="evidence" value="ECO:0007669"/>
    <property type="project" value="TreeGrafter"/>
</dbReference>
<protein>
    <recommendedName>
        <fullName evidence="5">DNA polymerase beta</fullName>
        <ecNumber evidence="3">2.7.7.7</ecNumber>
        <ecNumber evidence="4">4.2.99.18</ecNumber>
    </recommendedName>
    <alternativeName>
        <fullName evidence="16">5'-deoxyribose-phosphate lyase</fullName>
    </alternativeName>
    <alternativeName>
        <fullName evidence="17">AP lyase</fullName>
    </alternativeName>
</protein>
<dbReference type="Gene3D" id="3.30.210.10">
    <property type="entry name" value="DNA polymerase, thumb domain"/>
    <property type="match status" value="1"/>
</dbReference>
<evidence type="ECO:0000256" key="20">
    <source>
        <dbReference type="ARBA" id="ARBA00045548"/>
    </source>
</evidence>
<dbReference type="InterPro" id="IPR002054">
    <property type="entry name" value="DNA-dir_DNA_pol_X"/>
</dbReference>
<dbReference type="KEGG" id="dau:Daud_1154"/>
<evidence type="ECO:0000259" key="23">
    <source>
        <dbReference type="SMART" id="SM00481"/>
    </source>
</evidence>
<dbReference type="InterPro" id="IPR050243">
    <property type="entry name" value="PHP_phosphatase"/>
</dbReference>
<name>B1I432_DESAP</name>
<evidence type="ECO:0000256" key="17">
    <source>
        <dbReference type="ARBA" id="ARBA00035726"/>
    </source>
</evidence>
<evidence type="ECO:0000256" key="2">
    <source>
        <dbReference type="ARBA" id="ARBA00004496"/>
    </source>
</evidence>
<gene>
    <name evidence="25" type="ordered locus">Daud_1154</name>
</gene>
<evidence type="ECO:0000256" key="13">
    <source>
        <dbReference type="ARBA" id="ARBA00022932"/>
    </source>
</evidence>
<keyword evidence="14" id="KW-0915">Sodium</keyword>
<keyword evidence="15" id="KW-0234">DNA repair</keyword>
<dbReference type="InterPro" id="IPR010996">
    <property type="entry name" value="HHH_MUS81"/>
</dbReference>
<dbReference type="Proteomes" id="UP000008544">
    <property type="component" value="Chromosome"/>
</dbReference>
<dbReference type="SUPFAM" id="SSF47781">
    <property type="entry name" value="RuvA domain 2-like"/>
    <property type="match status" value="1"/>
</dbReference>
<feature type="domain" description="Helix-hairpin-helix DNA-binding motif class 1" evidence="22">
    <location>
        <begin position="126"/>
        <end position="145"/>
    </location>
</feature>
<dbReference type="HOGENOM" id="CLU_017729_1_0_9"/>
<dbReference type="PANTHER" id="PTHR36928:SF1">
    <property type="entry name" value="PHOSPHATASE YCDX-RELATED"/>
    <property type="match status" value="1"/>
</dbReference>
<dbReference type="SUPFAM" id="SSF89550">
    <property type="entry name" value="PHP domain-like"/>
    <property type="match status" value="1"/>
</dbReference>
<dbReference type="InterPro" id="IPR027421">
    <property type="entry name" value="DNA_pol_lamdba_lyase_dom_sf"/>
</dbReference>
<reference evidence="25 26" key="2">
    <citation type="journal article" date="2008" name="Science">
        <title>Environmental genomics reveals a single-species ecosystem deep within Earth.</title>
        <authorList>
            <person name="Chivian D."/>
            <person name="Brodie E.L."/>
            <person name="Alm E.J."/>
            <person name="Culley D.E."/>
            <person name="Dehal P.S."/>
            <person name="Desantis T.Z."/>
            <person name="Gihring T.M."/>
            <person name="Lapidus A."/>
            <person name="Lin L.H."/>
            <person name="Lowry S.R."/>
            <person name="Moser D.P."/>
            <person name="Richardson P.M."/>
            <person name="Southam G."/>
            <person name="Wanger G."/>
            <person name="Pratt L.M."/>
            <person name="Andersen G.L."/>
            <person name="Hazen T.C."/>
            <person name="Brockman F.J."/>
            <person name="Arkin A.P."/>
            <person name="Onstott T.C."/>
        </authorList>
    </citation>
    <scope>NUCLEOTIDE SEQUENCE [LARGE SCALE GENOMIC DNA]</scope>
    <source>
        <strain evidence="25 26">MP104C</strain>
    </source>
</reference>
<evidence type="ECO:0000256" key="19">
    <source>
        <dbReference type="ARBA" id="ARBA00044678"/>
    </source>
</evidence>
<comment type="catalytic activity">
    <reaction evidence="21">
        <text>DNA(n) + a 2'-deoxyribonucleoside 5'-triphosphate = DNA(n+1) + diphosphate</text>
        <dbReference type="Rhea" id="RHEA:22508"/>
        <dbReference type="Rhea" id="RHEA-COMP:17339"/>
        <dbReference type="Rhea" id="RHEA-COMP:17340"/>
        <dbReference type="ChEBI" id="CHEBI:33019"/>
        <dbReference type="ChEBI" id="CHEBI:61560"/>
        <dbReference type="ChEBI" id="CHEBI:173112"/>
        <dbReference type="EC" id="2.7.7.7"/>
    </reaction>
</comment>
<keyword evidence="12" id="KW-0832">Ubl conjugation</keyword>
<evidence type="ECO:0000256" key="7">
    <source>
        <dbReference type="ARBA" id="ARBA00022634"/>
    </source>
</evidence>
<dbReference type="InterPro" id="IPR003583">
    <property type="entry name" value="Hlx-hairpin-Hlx_DNA-bd_motif"/>
</dbReference>
<comment type="subcellular location">
    <subcellularLocation>
        <location evidence="2">Cytoplasm</location>
    </subcellularLocation>
</comment>
<dbReference type="InterPro" id="IPR010994">
    <property type="entry name" value="RuvA_2-like"/>
</dbReference>
<dbReference type="CDD" id="cd07436">
    <property type="entry name" value="PHP_PolX"/>
    <property type="match status" value="1"/>
</dbReference>
<dbReference type="eggNOG" id="COG1387">
    <property type="taxonomic scope" value="Bacteria"/>
</dbReference>
<keyword evidence="7" id="KW-0237">DNA synthesis</keyword>
<evidence type="ECO:0000256" key="12">
    <source>
        <dbReference type="ARBA" id="ARBA00022843"/>
    </source>
</evidence>
<keyword evidence="11" id="KW-0227">DNA damage</keyword>
<dbReference type="InterPro" id="IPR037160">
    <property type="entry name" value="DNA_Pol_thumb_sf"/>
</dbReference>
<dbReference type="InterPro" id="IPR002008">
    <property type="entry name" value="DNA_pol_X_beta-like"/>
</dbReference>
<dbReference type="EC" id="2.7.7.7" evidence="3"/>
<evidence type="ECO:0000259" key="24">
    <source>
        <dbReference type="SMART" id="SM00483"/>
    </source>
</evidence>
<dbReference type="AlphaFoldDB" id="B1I432"/>
<dbReference type="GO" id="GO:0003887">
    <property type="term" value="F:DNA-directed DNA polymerase activity"/>
    <property type="evidence" value="ECO:0007669"/>
    <property type="project" value="UniProtKB-KW"/>
</dbReference>
<dbReference type="Pfam" id="PF14791">
    <property type="entry name" value="DNA_pol_B_thumb"/>
    <property type="match status" value="1"/>
</dbReference>
<dbReference type="GO" id="GO:0003677">
    <property type="term" value="F:DNA binding"/>
    <property type="evidence" value="ECO:0007669"/>
    <property type="project" value="InterPro"/>
</dbReference>
<dbReference type="InterPro" id="IPR003141">
    <property type="entry name" value="Pol/His_phosphatase_N"/>
</dbReference>
<dbReference type="InterPro" id="IPR047967">
    <property type="entry name" value="PolX_PHP"/>
</dbReference>
<dbReference type="SMART" id="SM00481">
    <property type="entry name" value="POLIIIAc"/>
    <property type="match status" value="1"/>
</dbReference>
<keyword evidence="8" id="KW-0808">Transferase</keyword>
<comment type="catalytic activity">
    <reaction evidence="18">
        <text>2'-deoxyribonucleotide-(2'-deoxyribose 5'-phosphate)-2'-deoxyribonucleotide-DNA = a 3'-end 2'-deoxyribonucleotide-(2,3-dehydro-2,3-deoxyribose 5'-phosphate)-DNA + a 5'-end 5'-phospho-2'-deoxyribonucleoside-DNA + H(+)</text>
        <dbReference type="Rhea" id="RHEA:66592"/>
        <dbReference type="Rhea" id="RHEA-COMP:13180"/>
        <dbReference type="Rhea" id="RHEA-COMP:16897"/>
        <dbReference type="Rhea" id="RHEA-COMP:17067"/>
        <dbReference type="ChEBI" id="CHEBI:15378"/>
        <dbReference type="ChEBI" id="CHEBI:136412"/>
        <dbReference type="ChEBI" id="CHEBI:157695"/>
        <dbReference type="ChEBI" id="CHEBI:167181"/>
        <dbReference type="EC" id="4.2.99.18"/>
    </reaction>
</comment>
<dbReference type="InterPro" id="IPR029398">
    <property type="entry name" value="PolB_thumb"/>
</dbReference>
<evidence type="ECO:0000256" key="5">
    <source>
        <dbReference type="ARBA" id="ARBA00020020"/>
    </source>
</evidence>
<dbReference type="EMBL" id="CP000860">
    <property type="protein sequence ID" value="ACA59665.1"/>
    <property type="molecule type" value="Genomic_DNA"/>
</dbReference>
<feature type="domain" description="Helix-hairpin-helix DNA-binding motif class 1" evidence="22">
    <location>
        <begin position="51"/>
        <end position="70"/>
    </location>
</feature>
<evidence type="ECO:0000256" key="11">
    <source>
        <dbReference type="ARBA" id="ARBA00022763"/>
    </source>
</evidence>
<feature type="domain" description="DNA-directed DNA polymerase X" evidence="24">
    <location>
        <begin position="1"/>
        <end position="314"/>
    </location>
</feature>
<comment type="function">
    <text evidence="20">Repair polymerase that plays a key role in base-excision repair. During this process, the damaged base is excised by specific DNA glycosylases, the DNA backbone is nicked at the abasic site by an apurinic/apyrimidic (AP) endonuclease, and POLB removes 5'-deoxyribose-phosphate from the preincised AP site acting as a 5'-deoxyribose-phosphate lyase (5'-dRP lyase); through its DNA polymerase activity, it adds one nucleotide to the 3' end of the arising single-nucleotide gap. Conducts 'gap-filling' DNA synthesis in a stepwise distributive fashion rather than in a processive fashion as for other DNA polymerases. It is also able to cleave sugar-phosphate bonds 3' to an intact AP site, acting as an AP lyase.</text>
</comment>
<evidence type="ECO:0000256" key="16">
    <source>
        <dbReference type="ARBA" id="ARBA00035717"/>
    </source>
</evidence>
<proteinExistence type="predicted"/>
<evidence type="ECO:0000256" key="10">
    <source>
        <dbReference type="ARBA" id="ARBA00022705"/>
    </source>
</evidence>
<dbReference type="STRING" id="477974.Daud_1154"/>
<accession>B1I432</accession>
<dbReference type="InterPro" id="IPR016195">
    <property type="entry name" value="Pol/histidinol_Pase-like"/>
</dbReference>
<evidence type="ECO:0000256" key="3">
    <source>
        <dbReference type="ARBA" id="ARBA00012417"/>
    </source>
</evidence>
<evidence type="ECO:0000256" key="4">
    <source>
        <dbReference type="ARBA" id="ARBA00012720"/>
    </source>
</evidence>
<dbReference type="Pfam" id="PF14716">
    <property type="entry name" value="HHH_8"/>
    <property type="match status" value="1"/>
</dbReference>
<feature type="domain" description="Helix-hairpin-helix DNA-binding motif class 1" evidence="22">
    <location>
        <begin position="91"/>
        <end position="110"/>
    </location>
</feature>
<dbReference type="Gene3D" id="3.20.20.140">
    <property type="entry name" value="Metal-dependent hydrolases"/>
    <property type="match status" value="1"/>
</dbReference>
<comment type="catalytic activity">
    <reaction evidence="19">
        <text>a 5'-end 2'-deoxyribose-2'-deoxyribonucleotide-DNA = (2E,4S)-4-hydroxypenten-2-al-5-phosphate + a 5'-end 5'-phospho-2'-deoxyribonucleoside-DNA + H(+)</text>
        <dbReference type="Rhea" id="RHEA:76255"/>
        <dbReference type="Rhea" id="RHEA-COMP:13180"/>
        <dbReference type="Rhea" id="RHEA-COMP:18657"/>
        <dbReference type="ChEBI" id="CHEBI:15378"/>
        <dbReference type="ChEBI" id="CHEBI:136412"/>
        <dbReference type="ChEBI" id="CHEBI:195194"/>
        <dbReference type="ChEBI" id="CHEBI:195195"/>
    </reaction>
</comment>
<evidence type="ECO:0000256" key="14">
    <source>
        <dbReference type="ARBA" id="ARBA00023053"/>
    </source>
</evidence>
<evidence type="ECO:0000313" key="25">
    <source>
        <dbReference type="EMBL" id="ACA59665.1"/>
    </source>
</evidence>
<dbReference type="PRINTS" id="PR00870">
    <property type="entry name" value="DNAPOLXBETA"/>
</dbReference>
<dbReference type="InterPro" id="IPR022311">
    <property type="entry name" value="PolX-like"/>
</dbReference>
<dbReference type="SMART" id="SM00483">
    <property type="entry name" value="POLXc"/>
    <property type="match status" value="1"/>
</dbReference>
<evidence type="ECO:0000259" key="22">
    <source>
        <dbReference type="SMART" id="SM00278"/>
    </source>
</evidence>
<keyword evidence="13" id="KW-0239">DNA-directed DNA polymerase</keyword>
<keyword evidence="9" id="KW-0548">Nucleotidyltransferase</keyword>
<keyword evidence="26" id="KW-1185">Reference proteome</keyword>
<dbReference type="PANTHER" id="PTHR36928">
    <property type="entry name" value="PHOSPHATASE YCDX-RELATED"/>
    <property type="match status" value="1"/>
</dbReference>
<dbReference type="SUPFAM" id="SSF81301">
    <property type="entry name" value="Nucleotidyltransferase"/>
    <property type="match status" value="1"/>
</dbReference>
<dbReference type="GO" id="GO:0005829">
    <property type="term" value="C:cytosol"/>
    <property type="evidence" value="ECO:0007669"/>
    <property type="project" value="TreeGrafter"/>
</dbReference>
<dbReference type="OrthoDB" id="9808747at2"/>
<evidence type="ECO:0000256" key="8">
    <source>
        <dbReference type="ARBA" id="ARBA00022679"/>
    </source>
</evidence>
<dbReference type="Gene3D" id="1.10.150.110">
    <property type="entry name" value="DNA polymerase beta, N-terminal domain-like"/>
    <property type="match status" value="1"/>
</dbReference>
<dbReference type="Pfam" id="PF02811">
    <property type="entry name" value="PHP"/>
    <property type="match status" value="1"/>
</dbReference>
<keyword evidence="6" id="KW-0488">Methylation</keyword>
<organism evidence="25 26">
    <name type="scientific">Desulforudis audaxviator (strain MP104C)</name>
    <dbReference type="NCBI Taxonomy" id="477974"/>
    <lineage>
        <taxon>Bacteria</taxon>
        <taxon>Bacillati</taxon>
        <taxon>Bacillota</taxon>
        <taxon>Clostridia</taxon>
        <taxon>Thermoanaerobacterales</taxon>
        <taxon>Candidatus Desulforudaceae</taxon>
        <taxon>Candidatus Desulforudis</taxon>
    </lineage>
</organism>
<dbReference type="eggNOG" id="COG1796">
    <property type="taxonomic scope" value="Bacteria"/>
</dbReference>
<dbReference type="EC" id="4.2.99.18" evidence="4"/>
<evidence type="ECO:0000313" key="26">
    <source>
        <dbReference type="Proteomes" id="UP000008544"/>
    </source>
</evidence>
<dbReference type="Gene3D" id="3.30.460.10">
    <property type="entry name" value="Beta Polymerase, domain 2"/>
    <property type="match status" value="1"/>
</dbReference>
<sequence length="578" mass="63177">MKNKHVARILQNIGDILEIRGENPFRVRAYRRAAHSIEALGVDLAELRRADRLTDIPGVGRDLAGKITEILDTGTCAYYDRLIREIPAGIVQLLTVPGIGPRTARILYEELQISGLDELERLGRAGRLAELRGLGEKTQNKILSGLELVRRGRERLPLGRVYPFASALVETIRAGGAPVERISVAGSIRRFQDTVKDVDIVAASGKPEAVIRFFTRLGFWTEILEEGSTRAAARTEEGLRVDLRVVDPAVYGAALCYLTGSKAHNIRMRQLAAQKGLKLNEYGVFRDDRCIAGAEEDDVFAALELPFIPPELREDHGEIEAALEGTLPRLVEKKDLRGDFHVHSVYSDGAGTLEDIAAEALRLGLEWVGVCDHSHSLKIARGLSIRDLRQKIAAVRAFNQQSTGVKLLAGAEVEIDAHGRLDYPDEVLAELDLVLVGVHTGFGQDRETMTARIVAALQHPAVHVLAHPTGRLLGERAPYQVDMDRVIAAAARASTALEINAYPKRLDLDDIHARQAARKGAKMALGSDAHLVEQIGFLELGVGVARRAWLGPVDVLNTLGWAELGTALGKGKFRLLNG</sequence>
<dbReference type="GO" id="GO:0140078">
    <property type="term" value="F:class I DNA-(apurinic or apyrimidinic site) endonuclease activity"/>
    <property type="evidence" value="ECO:0007669"/>
    <property type="project" value="UniProtKB-EC"/>
</dbReference>
<evidence type="ECO:0000256" key="1">
    <source>
        <dbReference type="ARBA" id="ARBA00001946"/>
    </source>
</evidence>
<evidence type="ECO:0000256" key="15">
    <source>
        <dbReference type="ARBA" id="ARBA00023204"/>
    </source>
</evidence>
<evidence type="ECO:0000256" key="18">
    <source>
        <dbReference type="ARBA" id="ARBA00044632"/>
    </source>
</evidence>
<feature type="domain" description="Polymerase/histidinol phosphatase N-terminal" evidence="23">
    <location>
        <begin position="338"/>
        <end position="417"/>
    </location>
</feature>
<dbReference type="RefSeq" id="WP_012302251.1">
    <property type="nucleotide sequence ID" value="NC_010424.1"/>
</dbReference>
<evidence type="ECO:0000256" key="9">
    <source>
        <dbReference type="ARBA" id="ARBA00022695"/>
    </source>
</evidence>
<evidence type="ECO:0000256" key="6">
    <source>
        <dbReference type="ARBA" id="ARBA00022481"/>
    </source>
</evidence>
<dbReference type="CDD" id="cd00141">
    <property type="entry name" value="NT_POLXc"/>
    <property type="match status" value="1"/>
</dbReference>
<dbReference type="PIRSF" id="PIRSF005047">
    <property type="entry name" value="UCP005047_YshC"/>
    <property type="match status" value="1"/>
</dbReference>
<dbReference type="Gene3D" id="1.10.150.20">
    <property type="entry name" value="5' to 3' exonuclease, C-terminal subdomain"/>
    <property type="match status" value="1"/>
</dbReference>
<dbReference type="GO" id="GO:0042578">
    <property type="term" value="F:phosphoric ester hydrolase activity"/>
    <property type="evidence" value="ECO:0007669"/>
    <property type="project" value="TreeGrafter"/>
</dbReference>
<comment type="cofactor">
    <cofactor evidence="1">
        <name>Mg(2+)</name>
        <dbReference type="ChEBI" id="CHEBI:18420"/>
    </cofactor>
</comment>
<dbReference type="Pfam" id="PF14520">
    <property type="entry name" value="HHH_5"/>
    <property type="match status" value="1"/>
</dbReference>
<reference evidence="26" key="1">
    <citation type="submission" date="2007-10" db="EMBL/GenBank/DDBJ databases">
        <title>Complete sequence of chromosome of Desulforudis audaxviator MP104C.</title>
        <authorList>
            <person name="Copeland A."/>
            <person name="Lucas S."/>
            <person name="Lapidus A."/>
            <person name="Barry K."/>
            <person name="Glavina del Rio T."/>
            <person name="Dalin E."/>
            <person name="Tice H."/>
            <person name="Bruce D."/>
            <person name="Pitluck S."/>
            <person name="Lowry S.R."/>
            <person name="Larimer F."/>
            <person name="Land M.L."/>
            <person name="Hauser L."/>
            <person name="Kyrpides N."/>
            <person name="Ivanova N.N."/>
            <person name="Richardson P."/>
        </authorList>
    </citation>
    <scope>NUCLEOTIDE SEQUENCE [LARGE SCALE GENOMIC DNA]</scope>
    <source>
        <strain evidence="26">MP104C</strain>
    </source>
</reference>
<dbReference type="NCBIfam" id="NF006375">
    <property type="entry name" value="PRK08609.1"/>
    <property type="match status" value="1"/>
</dbReference>
<dbReference type="SMART" id="SM00278">
    <property type="entry name" value="HhH1"/>
    <property type="match status" value="3"/>
</dbReference>